<reference evidence="1 2" key="1">
    <citation type="submission" date="2023-10" db="EMBL/GenBank/DDBJ databases">
        <title>Host Genetic Regulation of Human Gut Microbial Structural Variation.</title>
        <authorList>
            <person name="Harmsen H.J.M."/>
        </authorList>
    </citation>
    <scope>NUCLEOTIDE SEQUENCE [LARGE SCALE GENOMIC DNA]</scope>
    <source>
        <strain evidence="1 2">HTF-F</strain>
    </source>
</reference>
<keyword evidence="2" id="KW-1185">Reference proteome</keyword>
<accession>A0ABU3U048</accession>
<dbReference type="RefSeq" id="WP_249237650.1">
    <property type="nucleotide sequence ID" value="NZ_CP094473.1"/>
</dbReference>
<evidence type="ECO:0000313" key="1">
    <source>
        <dbReference type="EMBL" id="MDU8688945.1"/>
    </source>
</evidence>
<evidence type="ECO:0000313" key="2">
    <source>
        <dbReference type="Proteomes" id="UP001263246"/>
    </source>
</evidence>
<name>A0ABU3U048_9FIRM</name>
<sequence length="189" mass="21024">MGGSGIAIHSLLCSRHFSSSIIQNLVPFARGNMPHMGPENPIKALLLVYYNNKFCPQSKRKPPNKRTKNKENFLAVLYVFSTVKQALVRIFGFSLPALPDPVIFFAKRGWKPSQSRLAPCQIPLFVAARHLPPARGKSFLSGGALFVLTGRYKKLPLSGELANAVSLRGFTLSYIYHLFIDNKPHFAVN</sequence>
<comment type="caution">
    <text evidence="1">The sequence shown here is derived from an EMBL/GenBank/DDBJ whole genome shotgun (WGS) entry which is preliminary data.</text>
</comment>
<protein>
    <submittedName>
        <fullName evidence="1">Uncharacterized protein</fullName>
    </submittedName>
</protein>
<gene>
    <name evidence="1" type="ORF">RX402_09340</name>
</gene>
<organism evidence="1 2">
    <name type="scientific">Faecalibacterium wellingii</name>
    <dbReference type="NCBI Taxonomy" id="2929491"/>
    <lineage>
        <taxon>Bacteria</taxon>
        <taxon>Bacillati</taxon>
        <taxon>Bacillota</taxon>
        <taxon>Clostridia</taxon>
        <taxon>Eubacteriales</taxon>
        <taxon>Oscillospiraceae</taxon>
        <taxon>Faecalibacterium</taxon>
    </lineage>
</organism>
<dbReference type="Proteomes" id="UP001263246">
    <property type="component" value="Unassembled WGS sequence"/>
</dbReference>
<dbReference type="EMBL" id="JAWHPR010000004">
    <property type="protein sequence ID" value="MDU8688945.1"/>
    <property type="molecule type" value="Genomic_DNA"/>
</dbReference>
<proteinExistence type="predicted"/>